<dbReference type="InterPro" id="IPR000794">
    <property type="entry name" value="Beta-ketoacyl_synthase"/>
</dbReference>
<dbReference type="Gene3D" id="3.40.47.10">
    <property type="match status" value="2"/>
</dbReference>
<dbReference type="InterPro" id="IPR020841">
    <property type="entry name" value="PKS_Beta-ketoAc_synthase_dom"/>
</dbReference>
<dbReference type="Proteomes" id="UP001597079">
    <property type="component" value="Unassembled WGS sequence"/>
</dbReference>
<reference evidence="6" key="1">
    <citation type="journal article" date="2019" name="Int. J. Syst. Evol. Microbiol.">
        <title>The Global Catalogue of Microorganisms (GCM) 10K type strain sequencing project: providing services to taxonomists for standard genome sequencing and annotation.</title>
        <authorList>
            <consortium name="The Broad Institute Genomics Platform"/>
            <consortium name="The Broad Institute Genome Sequencing Center for Infectious Disease"/>
            <person name="Wu L."/>
            <person name="Ma J."/>
        </authorList>
    </citation>
    <scope>NUCLEOTIDE SEQUENCE [LARGE SCALE GENOMIC DNA]</scope>
    <source>
        <strain evidence="6">CGMCC 1.12286</strain>
    </source>
</reference>
<dbReference type="Pfam" id="PF02801">
    <property type="entry name" value="Ketoacyl-synt_C"/>
    <property type="match status" value="1"/>
</dbReference>
<name>A0ABW4JL61_9BACL</name>
<dbReference type="PROSITE" id="PS00606">
    <property type="entry name" value="KS3_1"/>
    <property type="match status" value="1"/>
</dbReference>
<comment type="similarity">
    <text evidence="1 3">Belongs to the thiolase-like superfamily. Beta-ketoacyl-ACP synthases family.</text>
</comment>
<dbReference type="PANTHER" id="PTHR11712:SF336">
    <property type="entry name" value="3-OXOACYL-[ACYL-CARRIER-PROTEIN] SYNTHASE, MITOCHONDRIAL"/>
    <property type="match status" value="1"/>
</dbReference>
<dbReference type="EMBL" id="JBHUCX010000046">
    <property type="protein sequence ID" value="MFD1676293.1"/>
    <property type="molecule type" value="Genomic_DNA"/>
</dbReference>
<comment type="caution">
    <text evidence="5">The sequence shown here is derived from an EMBL/GenBank/DDBJ whole genome shotgun (WGS) entry which is preliminary data.</text>
</comment>
<feature type="domain" description="Ketosynthase family 3 (KS3)" evidence="4">
    <location>
        <begin position="3"/>
        <end position="398"/>
    </location>
</feature>
<dbReference type="InterPro" id="IPR014030">
    <property type="entry name" value="Ketoacyl_synth_N"/>
</dbReference>
<evidence type="ECO:0000256" key="2">
    <source>
        <dbReference type="ARBA" id="ARBA00022679"/>
    </source>
</evidence>
<dbReference type="InterPro" id="IPR018201">
    <property type="entry name" value="Ketoacyl_synth_AS"/>
</dbReference>
<evidence type="ECO:0000313" key="5">
    <source>
        <dbReference type="EMBL" id="MFD1676293.1"/>
    </source>
</evidence>
<dbReference type="SMART" id="SM00825">
    <property type="entry name" value="PKS_KS"/>
    <property type="match status" value="1"/>
</dbReference>
<proteinExistence type="inferred from homology"/>
<dbReference type="RefSeq" id="WP_377944190.1">
    <property type="nucleotide sequence ID" value="NZ_JBHUCX010000046.1"/>
</dbReference>
<accession>A0ABW4JL61</accession>
<dbReference type="PANTHER" id="PTHR11712">
    <property type="entry name" value="POLYKETIDE SYNTHASE-RELATED"/>
    <property type="match status" value="1"/>
</dbReference>
<evidence type="ECO:0000313" key="6">
    <source>
        <dbReference type="Proteomes" id="UP001597079"/>
    </source>
</evidence>
<dbReference type="PROSITE" id="PS52004">
    <property type="entry name" value="KS3_2"/>
    <property type="match status" value="1"/>
</dbReference>
<dbReference type="SUPFAM" id="SSF53901">
    <property type="entry name" value="Thiolase-like"/>
    <property type="match status" value="2"/>
</dbReference>
<organism evidence="5 6">
    <name type="scientific">Alicyclobacillus fodiniaquatilis</name>
    <dbReference type="NCBI Taxonomy" id="1661150"/>
    <lineage>
        <taxon>Bacteria</taxon>
        <taxon>Bacillati</taxon>
        <taxon>Bacillota</taxon>
        <taxon>Bacilli</taxon>
        <taxon>Bacillales</taxon>
        <taxon>Alicyclobacillaceae</taxon>
        <taxon>Alicyclobacillus</taxon>
    </lineage>
</organism>
<dbReference type="InterPro" id="IPR016039">
    <property type="entry name" value="Thiolase-like"/>
</dbReference>
<evidence type="ECO:0000259" key="4">
    <source>
        <dbReference type="PROSITE" id="PS52004"/>
    </source>
</evidence>
<dbReference type="InterPro" id="IPR014031">
    <property type="entry name" value="Ketoacyl_synth_C"/>
</dbReference>
<sequence>MESKRVVITGYGVNAPNISNESDFRNVLINGKCTYTVIPDIGPNGSSVVCGQINENFNIIGGNNYHRYPRVSRLALAAAQDAVGLAGWGRLNEFDANRVAVIIGSSAGGLLEIEEGTMFSRNQDYAAFPRLGASTGNFHSTASAVSAHFGLTGMSLTVGSGCTAGVDAINMGKALIESGQIDACLVGGADAPITSFSLYSFAKLRGIALNVDVCDTGVPFSMSHDGFVIAEGAAVLALETEESALRRGAYIYGVVQDVSSNNDAIAIHRSDSSGKSMLKALKATLNGHRPSYVNSQALGLHENDRVEQYVHQQLFGKEVPLTSIKAMIGHPFAAAGVFQVISALQSIEYGFIPGTTKTKASGYENLPIVFETRPSEVQSVAITTHGFGGNNTCLLITRLSKGLM</sequence>
<keyword evidence="6" id="KW-1185">Reference proteome</keyword>
<keyword evidence="2 3" id="KW-0808">Transferase</keyword>
<evidence type="ECO:0000256" key="3">
    <source>
        <dbReference type="RuleBase" id="RU003694"/>
    </source>
</evidence>
<gene>
    <name evidence="5" type="ORF">ACFSB2_16435</name>
</gene>
<protein>
    <submittedName>
        <fullName evidence="5">Beta-ketoacyl synthase N-terminal-like domain-containing protein</fullName>
    </submittedName>
</protein>
<evidence type="ECO:0000256" key="1">
    <source>
        <dbReference type="ARBA" id="ARBA00008467"/>
    </source>
</evidence>
<dbReference type="Pfam" id="PF00109">
    <property type="entry name" value="ketoacyl-synt"/>
    <property type="match status" value="1"/>
</dbReference>